<protein>
    <submittedName>
        <fullName evidence="7">RNA polymerase, sigma subunit, SigV</fullName>
    </submittedName>
</protein>
<dbReference type="InterPro" id="IPR013249">
    <property type="entry name" value="RNA_pol_sigma70_r4_t2"/>
</dbReference>
<dbReference type="GO" id="GO:0006352">
    <property type="term" value="P:DNA-templated transcription initiation"/>
    <property type="evidence" value="ECO:0007669"/>
    <property type="project" value="InterPro"/>
</dbReference>
<dbReference type="RefSeq" id="WP_078695170.1">
    <property type="nucleotide sequence ID" value="NZ_FUYH01000001.1"/>
</dbReference>
<dbReference type="Pfam" id="PF08281">
    <property type="entry name" value="Sigma70_r4_2"/>
    <property type="match status" value="1"/>
</dbReference>
<sequence>MHGDGESFSLLIKERKEKIYRIAYSYVNNADDALEIVQEVVYKAFLSIKMLKYPEYFDTWIIRITINTSINYLKRYKKVLYLNEEFDNYISEGSPAYNEEVIDLYNALSKLDAKYKTVVILKYFEDLTFQEISDILDLPVNTVKTQLYRALDIMKLELDKEGSRIG</sequence>
<dbReference type="GO" id="GO:0003677">
    <property type="term" value="F:DNA binding"/>
    <property type="evidence" value="ECO:0007669"/>
    <property type="project" value="InterPro"/>
</dbReference>
<evidence type="ECO:0000313" key="7">
    <source>
        <dbReference type="EMBL" id="SKA76081.1"/>
    </source>
</evidence>
<dbReference type="EMBL" id="FUYH01000001">
    <property type="protein sequence ID" value="SKA76081.1"/>
    <property type="molecule type" value="Genomic_DNA"/>
</dbReference>
<organism evidence="7 8">
    <name type="scientific">Caloramator quimbayensis</name>
    <dbReference type="NCBI Taxonomy" id="1147123"/>
    <lineage>
        <taxon>Bacteria</taxon>
        <taxon>Bacillati</taxon>
        <taxon>Bacillota</taxon>
        <taxon>Clostridia</taxon>
        <taxon>Eubacteriales</taxon>
        <taxon>Clostridiaceae</taxon>
        <taxon>Caloramator</taxon>
    </lineage>
</organism>
<dbReference type="Proteomes" id="UP000190105">
    <property type="component" value="Unassembled WGS sequence"/>
</dbReference>
<evidence type="ECO:0000313" key="8">
    <source>
        <dbReference type="Proteomes" id="UP000190105"/>
    </source>
</evidence>
<dbReference type="SUPFAM" id="SSF88946">
    <property type="entry name" value="Sigma2 domain of RNA polymerase sigma factors"/>
    <property type="match status" value="1"/>
</dbReference>
<evidence type="ECO:0000259" key="6">
    <source>
        <dbReference type="Pfam" id="PF08281"/>
    </source>
</evidence>
<dbReference type="OrthoDB" id="9782703at2"/>
<keyword evidence="8" id="KW-1185">Reference proteome</keyword>
<reference evidence="8" key="1">
    <citation type="submission" date="2017-02" db="EMBL/GenBank/DDBJ databases">
        <authorList>
            <person name="Varghese N."/>
            <person name="Submissions S."/>
        </authorList>
    </citation>
    <scope>NUCLEOTIDE SEQUENCE [LARGE SCALE GENOMIC DNA]</scope>
    <source>
        <strain evidence="8">USBA 833</strain>
    </source>
</reference>
<dbReference type="PANTHER" id="PTHR43133:SF51">
    <property type="entry name" value="RNA POLYMERASE SIGMA FACTOR"/>
    <property type="match status" value="1"/>
</dbReference>
<dbReference type="Gene3D" id="1.10.1740.10">
    <property type="match status" value="1"/>
</dbReference>
<dbReference type="NCBIfam" id="TIGR02937">
    <property type="entry name" value="sigma70-ECF"/>
    <property type="match status" value="1"/>
</dbReference>
<proteinExistence type="inferred from homology"/>
<dbReference type="Pfam" id="PF04542">
    <property type="entry name" value="Sigma70_r2"/>
    <property type="match status" value="1"/>
</dbReference>
<evidence type="ECO:0000256" key="1">
    <source>
        <dbReference type="ARBA" id="ARBA00010641"/>
    </source>
</evidence>
<evidence type="ECO:0000256" key="2">
    <source>
        <dbReference type="ARBA" id="ARBA00023015"/>
    </source>
</evidence>
<dbReference type="PANTHER" id="PTHR43133">
    <property type="entry name" value="RNA POLYMERASE ECF-TYPE SIGMA FACTO"/>
    <property type="match status" value="1"/>
</dbReference>
<dbReference type="InterPro" id="IPR039425">
    <property type="entry name" value="RNA_pol_sigma-70-like"/>
</dbReference>
<dbReference type="CDD" id="cd06171">
    <property type="entry name" value="Sigma70_r4"/>
    <property type="match status" value="1"/>
</dbReference>
<dbReference type="SUPFAM" id="SSF88659">
    <property type="entry name" value="Sigma3 and sigma4 domains of RNA polymerase sigma factors"/>
    <property type="match status" value="1"/>
</dbReference>
<evidence type="ECO:0000256" key="4">
    <source>
        <dbReference type="ARBA" id="ARBA00023163"/>
    </source>
</evidence>
<keyword evidence="4" id="KW-0804">Transcription</keyword>
<evidence type="ECO:0000259" key="5">
    <source>
        <dbReference type="Pfam" id="PF04542"/>
    </source>
</evidence>
<dbReference type="GO" id="GO:0016987">
    <property type="term" value="F:sigma factor activity"/>
    <property type="evidence" value="ECO:0007669"/>
    <property type="project" value="UniProtKB-KW"/>
</dbReference>
<dbReference type="Gene3D" id="1.10.10.10">
    <property type="entry name" value="Winged helix-like DNA-binding domain superfamily/Winged helix DNA-binding domain"/>
    <property type="match status" value="1"/>
</dbReference>
<dbReference type="InterPro" id="IPR013324">
    <property type="entry name" value="RNA_pol_sigma_r3/r4-like"/>
</dbReference>
<dbReference type="STRING" id="1147123.SAMN05443428_101136"/>
<dbReference type="InterPro" id="IPR014284">
    <property type="entry name" value="RNA_pol_sigma-70_dom"/>
</dbReference>
<dbReference type="InterPro" id="IPR013325">
    <property type="entry name" value="RNA_pol_sigma_r2"/>
</dbReference>
<comment type="similarity">
    <text evidence="1">Belongs to the sigma-70 factor family. ECF subfamily.</text>
</comment>
<keyword evidence="3" id="KW-0731">Sigma factor</keyword>
<dbReference type="InterPro" id="IPR007627">
    <property type="entry name" value="RNA_pol_sigma70_r2"/>
</dbReference>
<feature type="domain" description="RNA polymerase sigma-70 region 2" evidence="5">
    <location>
        <begin position="11"/>
        <end position="77"/>
    </location>
</feature>
<dbReference type="InterPro" id="IPR036388">
    <property type="entry name" value="WH-like_DNA-bd_sf"/>
</dbReference>
<keyword evidence="2" id="KW-0805">Transcription regulation</keyword>
<accession>A0A1T4WHF9</accession>
<feature type="domain" description="RNA polymerase sigma factor 70 region 4 type 2" evidence="6">
    <location>
        <begin position="104"/>
        <end position="151"/>
    </location>
</feature>
<evidence type="ECO:0000256" key="3">
    <source>
        <dbReference type="ARBA" id="ARBA00023082"/>
    </source>
</evidence>
<gene>
    <name evidence="7" type="ORF">SAMN05443428_101136</name>
</gene>
<dbReference type="AlphaFoldDB" id="A0A1T4WHF9"/>
<name>A0A1T4WHF9_9CLOT</name>